<keyword evidence="3" id="KW-0378">Hydrolase</keyword>
<feature type="binding site" evidence="7">
    <location>
        <position position="477"/>
    </location>
    <ligand>
        <name>Zn(2+)</name>
        <dbReference type="ChEBI" id="CHEBI:29105"/>
    </ligand>
</feature>
<feature type="binding site" evidence="7">
    <location>
        <position position="480"/>
    </location>
    <ligand>
        <name>Zn(2+)</name>
        <dbReference type="ChEBI" id="CHEBI:29105"/>
    </ligand>
</feature>
<feature type="binding site" evidence="7">
    <location>
        <position position="442"/>
    </location>
    <ligand>
        <name>Zn(2+)</name>
        <dbReference type="ChEBI" id="CHEBI:29105"/>
    </ligand>
</feature>
<organism evidence="10 11">
    <name type="scientific">Ophiocordyceps australis</name>
    <dbReference type="NCBI Taxonomy" id="1399860"/>
    <lineage>
        <taxon>Eukaryota</taxon>
        <taxon>Fungi</taxon>
        <taxon>Dikarya</taxon>
        <taxon>Ascomycota</taxon>
        <taxon>Pezizomycotina</taxon>
        <taxon>Sordariomycetes</taxon>
        <taxon>Hypocreomycetidae</taxon>
        <taxon>Hypocreales</taxon>
        <taxon>Ophiocordycipitaceae</taxon>
        <taxon>Ophiocordyceps</taxon>
    </lineage>
</organism>
<evidence type="ECO:0000313" key="10">
    <source>
        <dbReference type="EMBL" id="PHH65891.1"/>
    </source>
</evidence>
<sequence>MANLDEILLHVVREGPATRHQCHDIDRLSGRLARLDNAKRIQLLQQLLCVRQAEPPLPEAILEGIDIELQSRKRQRLLTRIDSIPAVGTFSSSIRGSVWSGDITTLSRGVTAITNAANSSGLGCFQPSHRCIDNAIHAWAGPRLRQDCYALMRRRACCLEPGDVIVTGGHCLPANHVIHVVGPQLEPDTDPDETECQQLGRCYGTVLEAVEQLAAEADGGKRVVFCGISTGLFAFPAAKAAEIAIQATAQWFQEHAQSTVTDVIFNTLTAADQDVYQTALSLPRSGWQPCLGPVSRSGPVIECDSLERARHWLKDADAIVVSAGAGLSAAAGLDYTSTSLFAQRFPGFVKYGLSTLYSVFGFSAWPTEEDRWGYLFTHLNLVKTWPQSPLYRALIAWLHSFGQEAHVRTSNADGLFVANGWPADKLSTPQGSYSVVQCLNNCRLEATEPSAAWLEAALPALDGVTQRLTDTSKVPLCRYCGSKMSICVRAADWFNDGPFQDGEECWRRFRERLRSQKKRTVLLELGVGLSTPGVLRWPNELLTRAGDGNIKLIRAGMGPEVAVPKDLENKGLATAIDGDMAATIARLCCWQGMEDCA</sequence>
<keyword evidence="2 7" id="KW-0479">Metal-binding</keyword>
<evidence type="ECO:0000259" key="9">
    <source>
        <dbReference type="PROSITE" id="PS51154"/>
    </source>
</evidence>
<comment type="caution">
    <text evidence="7">Lacks conserved residue(s) required for the propagation of feature annotation.</text>
</comment>
<dbReference type="InterPro" id="IPR002589">
    <property type="entry name" value="Macro_dom"/>
</dbReference>
<gene>
    <name evidence="10" type="ORF">CDD81_1260</name>
</gene>
<keyword evidence="5" id="KW-0520">NAD</keyword>
<keyword evidence="11" id="KW-1185">Reference proteome</keyword>
<dbReference type="EMBL" id="NJET01000013">
    <property type="protein sequence ID" value="PHH65891.1"/>
    <property type="molecule type" value="Genomic_DNA"/>
</dbReference>
<dbReference type="GO" id="GO:0016798">
    <property type="term" value="F:hydrolase activity, acting on glycosyl bonds"/>
    <property type="evidence" value="ECO:0007669"/>
    <property type="project" value="UniProtKB-KW"/>
</dbReference>
<dbReference type="Gene3D" id="3.40.220.10">
    <property type="entry name" value="Leucine Aminopeptidase, subunit E, domain 1"/>
    <property type="match status" value="1"/>
</dbReference>
<evidence type="ECO:0000256" key="2">
    <source>
        <dbReference type="ARBA" id="ARBA00022723"/>
    </source>
</evidence>
<dbReference type="GO" id="GO:0046872">
    <property type="term" value="F:metal ion binding"/>
    <property type="evidence" value="ECO:0007669"/>
    <property type="project" value="UniProtKB-KW"/>
</dbReference>
<dbReference type="Gene3D" id="3.40.50.1220">
    <property type="entry name" value="TPP-binding domain"/>
    <property type="match status" value="1"/>
</dbReference>
<dbReference type="SMART" id="SM00506">
    <property type="entry name" value="A1pp"/>
    <property type="match status" value="1"/>
</dbReference>
<dbReference type="InterPro" id="IPR029035">
    <property type="entry name" value="DHS-like_NAD/FAD-binding_dom"/>
</dbReference>
<evidence type="ECO:0000256" key="6">
    <source>
        <dbReference type="ARBA" id="ARBA00023295"/>
    </source>
</evidence>
<dbReference type="SUPFAM" id="SSF52949">
    <property type="entry name" value="Macro domain-like"/>
    <property type="match status" value="1"/>
</dbReference>
<feature type="domain" description="Macro" evidence="9">
    <location>
        <begin position="83"/>
        <end position="284"/>
    </location>
</feature>
<dbReference type="InterPro" id="IPR043472">
    <property type="entry name" value="Macro_dom-like"/>
</dbReference>
<reference evidence="10 11" key="1">
    <citation type="submission" date="2017-06" db="EMBL/GenBank/DDBJ databases">
        <title>Ant-infecting Ophiocordyceps genomes reveal a high diversity of potential behavioral manipulation genes and a possible major role for enterotoxins.</title>
        <authorList>
            <person name="De Bekker C."/>
            <person name="Evans H.C."/>
            <person name="Brachmann A."/>
            <person name="Hughes D.P."/>
        </authorList>
    </citation>
    <scope>NUCLEOTIDE SEQUENCE [LARGE SCALE GENOMIC DNA]</scope>
    <source>
        <strain evidence="10 11">Map64</strain>
    </source>
</reference>
<evidence type="ECO:0000256" key="1">
    <source>
        <dbReference type="ARBA" id="ARBA00001947"/>
    </source>
</evidence>
<dbReference type="Proteomes" id="UP000226192">
    <property type="component" value="Unassembled WGS sequence"/>
</dbReference>
<accession>A0A2C5YG91</accession>
<comment type="cofactor">
    <cofactor evidence="1">
        <name>Zn(2+)</name>
        <dbReference type="ChEBI" id="CHEBI:29105"/>
    </cofactor>
</comment>
<dbReference type="OrthoDB" id="6077599at2759"/>
<dbReference type="PROSITE" id="PS50305">
    <property type="entry name" value="SIRTUIN"/>
    <property type="match status" value="1"/>
</dbReference>
<dbReference type="SUPFAM" id="SSF52467">
    <property type="entry name" value="DHS-like NAD/FAD-binding domain"/>
    <property type="match status" value="1"/>
</dbReference>
<dbReference type="PANTHER" id="PTHR11106">
    <property type="entry name" value="GANGLIOSIDE INDUCED DIFFERENTIATION ASSOCIATED PROTEIN 2-RELATED"/>
    <property type="match status" value="1"/>
</dbReference>
<dbReference type="PROSITE" id="PS51154">
    <property type="entry name" value="MACRO"/>
    <property type="match status" value="1"/>
</dbReference>
<evidence type="ECO:0000256" key="4">
    <source>
        <dbReference type="ARBA" id="ARBA00022833"/>
    </source>
</evidence>
<feature type="domain" description="Deacetylase sirtuin-type" evidence="8">
    <location>
        <begin position="299"/>
        <end position="591"/>
    </location>
</feature>
<evidence type="ECO:0000256" key="7">
    <source>
        <dbReference type="PROSITE-ProRule" id="PRU00236"/>
    </source>
</evidence>
<evidence type="ECO:0000259" key="8">
    <source>
        <dbReference type="PROSITE" id="PS50305"/>
    </source>
</evidence>
<keyword evidence="4 7" id="KW-0862">Zinc</keyword>
<evidence type="ECO:0000313" key="11">
    <source>
        <dbReference type="Proteomes" id="UP000226192"/>
    </source>
</evidence>
<dbReference type="InterPro" id="IPR026590">
    <property type="entry name" value="Ssirtuin_cat_dom"/>
</dbReference>
<dbReference type="STRING" id="1399860.A0A2C5YG91"/>
<dbReference type="PANTHER" id="PTHR11106:SF121">
    <property type="entry name" value="ADP-RIBOSE 1''-PHOSPHATE PHOSPHATASE"/>
    <property type="match status" value="1"/>
</dbReference>
<dbReference type="AlphaFoldDB" id="A0A2C5YG91"/>
<comment type="caution">
    <text evidence="10">The sequence shown here is derived from an EMBL/GenBank/DDBJ whole genome shotgun (WGS) entry which is preliminary data.</text>
</comment>
<dbReference type="Pfam" id="PF01661">
    <property type="entry name" value="Macro"/>
    <property type="match status" value="1"/>
</dbReference>
<feature type="binding site" evidence="7">
    <location>
        <position position="438"/>
    </location>
    <ligand>
        <name>Zn(2+)</name>
        <dbReference type="ChEBI" id="CHEBI:29105"/>
    </ligand>
</feature>
<evidence type="ECO:0000256" key="5">
    <source>
        <dbReference type="ARBA" id="ARBA00023027"/>
    </source>
</evidence>
<proteinExistence type="predicted"/>
<keyword evidence="6" id="KW-0326">Glycosidase</keyword>
<evidence type="ECO:0000256" key="3">
    <source>
        <dbReference type="ARBA" id="ARBA00022801"/>
    </source>
</evidence>
<name>A0A2C5YG91_9HYPO</name>
<protein>
    <submittedName>
        <fullName evidence="10">Uncharacterized protein</fullName>
    </submittedName>
</protein>